<sequence length="173" mass="18253">MMRNLTLVAAATALAACQPAADQAPANAAATNDAALANDAAQPAANQPVEANGTNVAEPATNAVASAKPTNIPEQFRGRWALVPADCKGDAAAKGLLVINDARLTFYESRGTLDRIDAWEPANRFTANYGFSGEGMNWERVITLERNGPKLRRTEEGGEEGPVDLTYTACPPR</sequence>
<dbReference type="Proteomes" id="UP001156703">
    <property type="component" value="Unassembled WGS sequence"/>
</dbReference>
<feature type="signal peptide" evidence="1">
    <location>
        <begin position="1"/>
        <end position="20"/>
    </location>
</feature>
<reference evidence="3" key="1">
    <citation type="journal article" date="2019" name="Int. J. Syst. Evol. Microbiol.">
        <title>The Global Catalogue of Microorganisms (GCM) 10K type strain sequencing project: providing services to taxonomists for standard genome sequencing and annotation.</title>
        <authorList>
            <consortium name="The Broad Institute Genomics Platform"/>
            <consortium name="The Broad Institute Genome Sequencing Center for Infectious Disease"/>
            <person name="Wu L."/>
            <person name="Ma J."/>
        </authorList>
    </citation>
    <scope>NUCLEOTIDE SEQUENCE [LARGE SCALE GENOMIC DNA]</scope>
    <source>
        <strain evidence="3">NBRC 102146</strain>
    </source>
</reference>
<name>A0ABQ5Z5N1_9SPHN</name>
<proteinExistence type="predicted"/>
<keyword evidence="1" id="KW-0732">Signal</keyword>
<evidence type="ECO:0000313" key="2">
    <source>
        <dbReference type="EMBL" id="GLR48023.1"/>
    </source>
</evidence>
<feature type="chain" id="PRO_5045986871" description="Protease inhibitor Inh" evidence="1">
    <location>
        <begin position="21"/>
        <end position="173"/>
    </location>
</feature>
<evidence type="ECO:0000313" key="3">
    <source>
        <dbReference type="Proteomes" id="UP001156703"/>
    </source>
</evidence>
<accession>A0ABQ5Z5N1</accession>
<gene>
    <name evidence="2" type="ORF">GCM10007925_17360</name>
</gene>
<protein>
    <recommendedName>
        <fullName evidence="4">Protease inhibitor Inh</fullName>
    </recommendedName>
</protein>
<organism evidence="2 3">
    <name type="scientific">Sphingomonas astaxanthinifaciens DSM 22298</name>
    <dbReference type="NCBI Taxonomy" id="1123267"/>
    <lineage>
        <taxon>Bacteria</taxon>
        <taxon>Pseudomonadati</taxon>
        <taxon>Pseudomonadota</taxon>
        <taxon>Alphaproteobacteria</taxon>
        <taxon>Sphingomonadales</taxon>
        <taxon>Sphingomonadaceae</taxon>
        <taxon>Sphingomonas</taxon>
    </lineage>
</organism>
<dbReference type="EMBL" id="BSOO01000017">
    <property type="protein sequence ID" value="GLR48023.1"/>
    <property type="molecule type" value="Genomic_DNA"/>
</dbReference>
<evidence type="ECO:0008006" key="4">
    <source>
        <dbReference type="Google" id="ProtNLM"/>
    </source>
</evidence>
<comment type="caution">
    <text evidence="2">The sequence shown here is derived from an EMBL/GenBank/DDBJ whole genome shotgun (WGS) entry which is preliminary data.</text>
</comment>
<keyword evidence="3" id="KW-1185">Reference proteome</keyword>
<dbReference type="PROSITE" id="PS51257">
    <property type="entry name" value="PROKAR_LIPOPROTEIN"/>
    <property type="match status" value="1"/>
</dbReference>
<evidence type="ECO:0000256" key="1">
    <source>
        <dbReference type="SAM" id="SignalP"/>
    </source>
</evidence>
<dbReference type="RefSeq" id="WP_051676553.1">
    <property type="nucleotide sequence ID" value="NZ_BSOO01000017.1"/>
</dbReference>